<keyword evidence="4" id="KW-1185">Reference proteome</keyword>
<evidence type="ECO:0000259" key="2">
    <source>
        <dbReference type="Pfam" id="PF20155"/>
    </source>
</evidence>
<gene>
    <name evidence="3" type="ORF">JHL22_04945</name>
</gene>
<feature type="compositionally biased region" description="Basic and acidic residues" evidence="1">
    <location>
        <begin position="474"/>
        <end position="484"/>
    </location>
</feature>
<dbReference type="Gene3D" id="1.20.120.20">
    <property type="entry name" value="Apolipoprotein"/>
    <property type="match status" value="1"/>
</dbReference>
<dbReference type="Pfam" id="PF20155">
    <property type="entry name" value="TMP_3"/>
    <property type="match status" value="1"/>
</dbReference>
<feature type="domain" description="Tape measure protein N-terminal" evidence="2">
    <location>
        <begin position="53"/>
        <end position="243"/>
    </location>
</feature>
<dbReference type="Proteomes" id="UP000635316">
    <property type="component" value="Unassembled WGS sequence"/>
</dbReference>
<dbReference type="RefSeq" id="WP_200234553.1">
    <property type="nucleotide sequence ID" value="NZ_JAENGP010000004.1"/>
</dbReference>
<sequence length="782" mass="82929">MATGTEIGALFVRIGADTKDLKKGVNSIATDVNKAVTSVARLGQAFAASLAVREIYKYTEAWTGLQNRLKLVTDSTQQLRSSTQDVFNVAQRTGQAISTVAEVYQRFAQNAAALGVNLYEVSNITETVTQAVALSGASAAASEAALTQFGQALAAGALRGEELNSVMEQTPALAAAIAEGLGVPIGALKGMAAEGEITSQRLIEALQKVAPSVAEDFAKIDQPISAAFTRVGNSLTRLVGEFDSAFGASGSVAGAVNNLSSWIDDIADSVDGVVSDFKFLRDEISSLMENIKSFFTGVFGEIESKTQEMADNAYDSIAEYVVESAQELQKLLNTFVGFAAAVQSVFTTMNDNLVILFKNAFNAISGLASDMVGKIVSGINAISSIAGIPAIEFGGFGGGQMESIQSITANMEAAYWAASKYFDFADKMQGRFDMHRGLTASENAFDYDLQSGSAVTTLDTITADGSKNKKGSKGGRDGEDKEAREYQRRLNQYQKFLDDRMGREETDYERRNQLLMEQFEAGMLQDEEFGLAKLEAMAAHEDMMTQLINDKYLARIEQLAALREGGKISDEEYKMMMLEAEAAYQDALTEEERRGIDERKKLQDAAAAHRERVEEGLTNSIIGLLQKLGQKSKAAAIAAIALQKMQALAQIKVTTATVGMLAFASQLIPGDPTSLARAAAAKAAVTAMGAVQAGIVVASGLMEAASVGSSSGGSSSGSSGYRSSGSYGSSNSAASEVAAEAPKTNTIVTINMTGETYSKKQVRELIEHINDAVSDGATLRLA</sequence>
<accession>A0ABS1E9Q5</accession>
<dbReference type="NCBIfam" id="TIGR02675">
    <property type="entry name" value="tape_meas_nterm"/>
    <property type="match status" value="1"/>
</dbReference>
<reference evidence="3 4" key="1">
    <citation type="submission" date="2020-12" db="EMBL/GenBank/DDBJ databases">
        <authorList>
            <person name="Lu T."/>
            <person name="Wang Q."/>
            <person name="Han X."/>
        </authorList>
    </citation>
    <scope>NUCLEOTIDE SEQUENCE [LARGE SCALE GENOMIC DNA]</scope>
    <source>
        <strain evidence="3 4">WQ 585</strain>
    </source>
</reference>
<feature type="region of interest" description="Disordered" evidence="1">
    <location>
        <begin position="463"/>
        <end position="484"/>
    </location>
</feature>
<organism evidence="3 4">
    <name type="scientific">Advenella mandrilli</name>
    <dbReference type="NCBI Taxonomy" id="2800330"/>
    <lineage>
        <taxon>Bacteria</taxon>
        <taxon>Pseudomonadati</taxon>
        <taxon>Pseudomonadota</taxon>
        <taxon>Betaproteobacteria</taxon>
        <taxon>Burkholderiales</taxon>
        <taxon>Alcaligenaceae</taxon>
    </lineage>
</organism>
<dbReference type="EMBL" id="JAENGP010000004">
    <property type="protein sequence ID" value="MBK1780557.1"/>
    <property type="molecule type" value="Genomic_DNA"/>
</dbReference>
<protein>
    <submittedName>
        <fullName evidence="3">Tape measure protein</fullName>
    </submittedName>
</protein>
<proteinExistence type="predicted"/>
<evidence type="ECO:0000256" key="1">
    <source>
        <dbReference type="SAM" id="MobiDB-lite"/>
    </source>
</evidence>
<evidence type="ECO:0000313" key="3">
    <source>
        <dbReference type="EMBL" id="MBK1780557.1"/>
    </source>
</evidence>
<evidence type="ECO:0000313" key="4">
    <source>
        <dbReference type="Proteomes" id="UP000635316"/>
    </source>
</evidence>
<comment type="caution">
    <text evidence="3">The sequence shown here is derived from an EMBL/GenBank/DDBJ whole genome shotgun (WGS) entry which is preliminary data.</text>
</comment>
<name>A0ABS1E9Q5_9BURK</name>
<dbReference type="InterPro" id="IPR013491">
    <property type="entry name" value="Tape_meas_N"/>
</dbReference>
<dbReference type="Gene3D" id="1.10.287.950">
    <property type="entry name" value="Methyl-accepting chemotaxis protein"/>
    <property type="match status" value="1"/>
</dbReference>